<organism evidence="2 3">
    <name type="scientific">Methylorubrum salsuginis</name>
    <dbReference type="NCBI Taxonomy" id="414703"/>
    <lineage>
        <taxon>Bacteria</taxon>
        <taxon>Pseudomonadati</taxon>
        <taxon>Pseudomonadota</taxon>
        <taxon>Alphaproteobacteria</taxon>
        <taxon>Hyphomicrobiales</taxon>
        <taxon>Methylobacteriaceae</taxon>
        <taxon>Methylorubrum</taxon>
    </lineage>
</organism>
<proteinExistence type="predicted"/>
<gene>
    <name evidence="2" type="ORF">SAMN04488125_12323</name>
</gene>
<dbReference type="AlphaFoldDB" id="A0A1I4K6M3"/>
<reference evidence="3" key="1">
    <citation type="submission" date="2016-10" db="EMBL/GenBank/DDBJ databases">
        <authorList>
            <person name="Varghese N."/>
            <person name="Submissions S."/>
        </authorList>
    </citation>
    <scope>NUCLEOTIDE SEQUENCE [LARGE SCALE GENOMIC DNA]</scope>
    <source>
        <strain evidence="3">CGMCC 1.6474</strain>
    </source>
</reference>
<keyword evidence="3" id="KW-1185">Reference proteome</keyword>
<dbReference type="OrthoDB" id="9816043at2"/>
<name>A0A1I4K6M3_9HYPH</name>
<evidence type="ECO:0000313" key="3">
    <source>
        <dbReference type="Proteomes" id="UP000198804"/>
    </source>
</evidence>
<evidence type="ECO:0000313" key="2">
    <source>
        <dbReference type="EMBL" id="SFL74415.1"/>
    </source>
</evidence>
<feature type="region of interest" description="Disordered" evidence="1">
    <location>
        <begin position="48"/>
        <end position="75"/>
    </location>
</feature>
<dbReference type="Proteomes" id="UP000198804">
    <property type="component" value="Unassembled WGS sequence"/>
</dbReference>
<accession>A0A1I4K6M3</accession>
<dbReference type="RefSeq" id="WP_091950616.1">
    <property type="nucleotide sequence ID" value="NZ_FOSV01000023.1"/>
</dbReference>
<sequence length="75" mass="8344">MGWLITLEPITKPMQREAADAGFYVSPWGAHPKIQIRAVESLLDGKAFDAPPIQPGGTTFQKPRRVERKEQGTLI</sequence>
<evidence type="ECO:0000256" key="1">
    <source>
        <dbReference type="SAM" id="MobiDB-lite"/>
    </source>
</evidence>
<protein>
    <submittedName>
        <fullName evidence="2">Uncharacterized protein</fullName>
    </submittedName>
</protein>
<dbReference type="EMBL" id="FOSV01000023">
    <property type="protein sequence ID" value="SFL74415.1"/>
    <property type="molecule type" value="Genomic_DNA"/>
</dbReference>